<protein>
    <submittedName>
        <fullName evidence="1">Uncharacterized protein</fullName>
    </submittedName>
</protein>
<dbReference type="Proteomes" id="UP000054988">
    <property type="component" value="Unassembled WGS sequence"/>
</dbReference>
<proteinExistence type="predicted"/>
<organism evidence="1 2">
    <name type="scientific">Moniliophthora roreri</name>
    <name type="common">Frosty pod rot fungus</name>
    <name type="synonym">Monilia roreri</name>
    <dbReference type="NCBI Taxonomy" id="221103"/>
    <lineage>
        <taxon>Eukaryota</taxon>
        <taxon>Fungi</taxon>
        <taxon>Dikarya</taxon>
        <taxon>Basidiomycota</taxon>
        <taxon>Agaricomycotina</taxon>
        <taxon>Agaricomycetes</taxon>
        <taxon>Agaricomycetidae</taxon>
        <taxon>Agaricales</taxon>
        <taxon>Marasmiineae</taxon>
        <taxon>Marasmiaceae</taxon>
        <taxon>Moniliophthora</taxon>
    </lineage>
</organism>
<dbReference type="EMBL" id="LATX01000697">
    <property type="protein sequence ID" value="KTB45458.1"/>
    <property type="molecule type" value="Genomic_DNA"/>
</dbReference>
<evidence type="ECO:0000313" key="1">
    <source>
        <dbReference type="EMBL" id="KTB45458.1"/>
    </source>
</evidence>
<reference evidence="1 2" key="1">
    <citation type="submission" date="2015-12" db="EMBL/GenBank/DDBJ databases">
        <title>Draft genome sequence of Moniliophthora roreri, the causal agent of frosty pod rot of cacao.</title>
        <authorList>
            <person name="Aime M.C."/>
            <person name="Diaz-Valderrama J.R."/>
            <person name="Kijpornyongpan T."/>
            <person name="Phillips-Mora W."/>
        </authorList>
    </citation>
    <scope>NUCLEOTIDE SEQUENCE [LARGE SCALE GENOMIC DNA]</scope>
    <source>
        <strain evidence="1 2">MCA 2952</strain>
    </source>
</reference>
<comment type="caution">
    <text evidence="1">The sequence shown here is derived from an EMBL/GenBank/DDBJ whole genome shotgun (WGS) entry which is preliminary data.</text>
</comment>
<gene>
    <name evidence="1" type="ORF">WG66_1971</name>
</gene>
<accession>A0A0W0GA45</accession>
<sequence>MCSTAKVAD</sequence>
<name>A0A0W0GA45_MONRR</name>
<evidence type="ECO:0000313" key="2">
    <source>
        <dbReference type="Proteomes" id="UP000054988"/>
    </source>
</evidence>